<accession>A0ABT7U4I6</accession>
<comment type="caution">
    <text evidence="5">The sequence shown here is derived from an EMBL/GenBank/DDBJ whole genome shotgun (WGS) entry which is preliminary data.</text>
</comment>
<dbReference type="SUPFAM" id="SSF57863">
    <property type="entry name" value="ArfGap/RecO-like zinc finger"/>
    <property type="match status" value="1"/>
</dbReference>
<evidence type="ECO:0000256" key="3">
    <source>
        <dbReference type="ARBA" id="ARBA00023204"/>
    </source>
</evidence>
<dbReference type="Pfam" id="PF02565">
    <property type="entry name" value="RecO_C"/>
    <property type="match status" value="1"/>
</dbReference>
<evidence type="ECO:0000256" key="1">
    <source>
        <dbReference type="ARBA" id="ARBA00022763"/>
    </source>
</evidence>
<dbReference type="InterPro" id="IPR022572">
    <property type="entry name" value="DNA_rep/recomb_RecO_N"/>
</dbReference>
<gene>
    <name evidence="5" type="ORF">QUW02_05800</name>
</gene>
<evidence type="ECO:0000313" key="5">
    <source>
        <dbReference type="EMBL" id="MDM8145439.1"/>
    </source>
</evidence>
<evidence type="ECO:0000313" key="6">
    <source>
        <dbReference type="Proteomes" id="UP001228403"/>
    </source>
</evidence>
<sequence>MRFFSEKNRFSLFYCLFCLDTASFLYFCHQLKVFLMYEKSRAIVLRIHKLDDEKRIAEVYTETRGILSFKFTQTKGKRTKIKSTYFLPLTILELEYDYRERFSVQTIGDLSLQFSMQMSCFNPYKSAMVLFLSEFLAYILRKEPQNGSLFQYLVSSFHWLDASHSDFMSFHLVFMVQLTRFLGIPPFWDSFQQGFYFDMQDSVFTDCPPVHGFFLSPEQTVLLAALYRTDFDSMKFLVLSREDRNEFLKNMICYYQIHFPGFPEMKSLSVLSELFV</sequence>
<protein>
    <submittedName>
        <fullName evidence="5">DNA repair protein RecO C-terminal domain-containing protein</fullName>
    </submittedName>
</protein>
<dbReference type="InterPro" id="IPR037278">
    <property type="entry name" value="ARFGAP/RecO"/>
</dbReference>
<keyword evidence="6" id="KW-1185">Reference proteome</keyword>
<keyword evidence="1" id="KW-0227">DNA damage</keyword>
<evidence type="ECO:0000259" key="4">
    <source>
        <dbReference type="Pfam" id="PF11967"/>
    </source>
</evidence>
<feature type="domain" description="DNA replication/recombination mediator RecO N-terminal" evidence="4">
    <location>
        <begin position="36"/>
        <end position="109"/>
    </location>
</feature>
<keyword evidence="2" id="KW-0233">DNA recombination</keyword>
<name>A0ABT7U4I6_9BACE</name>
<dbReference type="Proteomes" id="UP001228403">
    <property type="component" value="Unassembled WGS sequence"/>
</dbReference>
<dbReference type="InterPro" id="IPR003717">
    <property type="entry name" value="RecO"/>
</dbReference>
<reference evidence="6" key="1">
    <citation type="submission" date="2023-07" db="EMBL/GenBank/DDBJ databases">
        <title>Identification and characterization of horizontal gene transfer across gut microbiota members of farm animals based on homology search.</title>
        <authorList>
            <person name="Schwarzerova J."/>
            <person name="Nykrynova M."/>
            <person name="Jureckova K."/>
            <person name="Cejkova D."/>
            <person name="Rychlik I."/>
        </authorList>
    </citation>
    <scope>NUCLEOTIDE SEQUENCE [LARGE SCALE GENOMIC DNA]</scope>
    <source>
        <strain evidence="6">ET4</strain>
    </source>
</reference>
<dbReference type="PANTHER" id="PTHR33991">
    <property type="entry name" value="DNA REPAIR PROTEIN RECO"/>
    <property type="match status" value="1"/>
</dbReference>
<proteinExistence type="predicted"/>
<dbReference type="Pfam" id="PF11967">
    <property type="entry name" value="RecO_N"/>
    <property type="match status" value="1"/>
</dbReference>
<dbReference type="PANTHER" id="PTHR33991:SF1">
    <property type="entry name" value="DNA REPAIR PROTEIN RECO"/>
    <property type="match status" value="1"/>
</dbReference>
<dbReference type="EMBL" id="JAUDCF010000009">
    <property type="protein sequence ID" value="MDM8145439.1"/>
    <property type="molecule type" value="Genomic_DNA"/>
</dbReference>
<organism evidence="5 6">
    <name type="scientific">Bacteroides eggerthii</name>
    <dbReference type="NCBI Taxonomy" id="28111"/>
    <lineage>
        <taxon>Bacteria</taxon>
        <taxon>Pseudomonadati</taxon>
        <taxon>Bacteroidota</taxon>
        <taxon>Bacteroidia</taxon>
        <taxon>Bacteroidales</taxon>
        <taxon>Bacteroidaceae</taxon>
        <taxon>Bacteroides</taxon>
    </lineage>
</organism>
<dbReference type="Gene3D" id="2.40.50.140">
    <property type="entry name" value="Nucleic acid-binding proteins"/>
    <property type="match status" value="1"/>
</dbReference>
<keyword evidence="3" id="KW-0234">DNA repair</keyword>
<evidence type="ECO:0000256" key="2">
    <source>
        <dbReference type="ARBA" id="ARBA00023172"/>
    </source>
</evidence>
<dbReference type="InterPro" id="IPR012340">
    <property type="entry name" value="NA-bd_OB-fold"/>
</dbReference>